<dbReference type="InterPro" id="IPR001509">
    <property type="entry name" value="Epimerase_deHydtase"/>
</dbReference>
<dbReference type="SUPFAM" id="SSF51735">
    <property type="entry name" value="NAD(P)-binding Rossmann-fold domains"/>
    <property type="match status" value="1"/>
</dbReference>
<evidence type="ECO:0000313" key="3">
    <source>
        <dbReference type="EMBL" id="NJW54415.1"/>
    </source>
</evidence>
<feature type="domain" description="NAD-dependent epimerase/dehydratase" evidence="2">
    <location>
        <begin position="4"/>
        <end position="105"/>
    </location>
</feature>
<feature type="non-terminal residue" evidence="3">
    <location>
        <position position="110"/>
    </location>
</feature>
<dbReference type="Pfam" id="PF01370">
    <property type="entry name" value="Epimerase"/>
    <property type="match status" value="1"/>
</dbReference>
<dbReference type="Gene3D" id="3.40.50.720">
    <property type="entry name" value="NAD(P)-binding Rossmann-like Domain"/>
    <property type="match status" value="1"/>
</dbReference>
<accession>A0ABX1D1Q5</accession>
<proteinExistence type="inferred from homology"/>
<evidence type="ECO:0000259" key="2">
    <source>
        <dbReference type="Pfam" id="PF01370"/>
    </source>
</evidence>
<reference evidence="3 4" key="1">
    <citation type="submission" date="2020-03" db="EMBL/GenBank/DDBJ databases">
        <title>Salinimicrobium sp. nov, isolated from SCS.</title>
        <authorList>
            <person name="Cao W.R."/>
        </authorList>
    </citation>
    <scope>NUCLEOTIDE SEQUENCE [LARGE SCALE GENOMIC DNA]</scope>
    <source>
        <strain evidence="4">J15B91</strain>
    </source>
</reference>
<keyword evidence="4" id="KW-1185">Reference proteome</keyword>
<protein>
    <submittedName>
        <fullName evidence="3">NAD-dependent epimerase/dehydratase family protein</fullName>
    </submittedName>
</protein>
<comment type="caution">
    <text evidence="3">The sequence shown here is derived from an EMBL/GenBank/DDBJ whole genome shotgun (WGS) entry which is preliminary data.</text>
</comment>
<evidence type="ECO:0000256" key="1">
    <source>
        <dbReference type="ARBA" id="ARBA00007637"/>
    </source>
</evidence>
<dbReference type="PANTHER" id="PTHR43000">
    <property type="entry name" value="DTDP-D-GLUCOSE 4,6-DEHYDRATASE-RELATED"/>
    <property type="match status" value="1"/>
</dbReference>
<organism evidence="3 4">
    <name type="scientific">Salinimicrobium oceani</name>
    <dbReference type="NCBI Taxonomy" id="2722702"/>
    <lineage>
        <taxon>Bacteria</taxon>
        <taxon>Pseudomonadati</taxon>
        <taxon>Bacteroidota</taxon>
        <taxon>Flavobacteriia</taxon>
        <taxon>Flavobacteriales</taxon>
        <taxon>Flavobacteriaceae</taxon>
        <taxon>Salinimicrobium</taxon>
    </lineage>
</organism>
<name>A0ABX1D1Q5_9FLAO</name>
<comment type="similarity">
    <text evidence="1">Belongs to the NAD(P)-dependent epimerase/dehydratase family.</text>
</comment>
<dbReference type="InterPro" id="IPR036291">
    <property type="entry name" value="NAD(P)-bd_dom_sf"/>
</dbReference>
<gene>
    <name evidence="3" type="ORF">HC175_16010</name>
</gene>
<sequence>MSNILITGGAGNIGSALASKLAKDSKNNIVIVDNLLTGTLSKIPKAENIKFIKANINEYNDVAPVFGSHKFDFVFHYAAVVGVRRTLENPMMVLNDIEGIKSILSLSKNT</sequence>
<dbReference type="RefSeq" id="WP_168139412.1">
    <property type="nucleotide sequence ID" value="NZ_JAAVJR010000161.1"/>
</dbReference>
<dbReference type="Proteomes" id="UP000703674">
    <property type="component" value="Unassembled WGS sequence"/>
</dbReference>
<evidence type="ECO:0000313" key="4">
    <source>
        <dbReference type="Proteomes" id="UP000703674"/>
    </source>
</evidence>
<dbReference type="EMBL" id="JAAVJR010000161">
    <property type="protein sequence ID" value="NJW54415.1"/>
    <property type="molecule type" value="Genomic_DNA"/>
</dbReference>